<gene>
    <name evidence="1" type="ORF">HPB47_019422</name>
</gene>
<keyword evidence="2" id="KW-1185">Reference proteome</keyword>
<comment type="caution">
    <text evidence="1">The sequence shown here is derived from an EMBL/GenBank/DDBJ whole genome shotgun (WGS) entry which is preliminary data.</text>
</comment>
<proteinExistence type="predicted"/>
<dbReference type="Proteomes" id="UP000805193">
    <property type="component" value="Unassembled WGS sequence"/>
</dbReference>
<evidence type="ECO:0000313" key="2">
    <source>
        <dbReference type="Proteomes" id="UP000805193"/>
    </source>
</evidence>
<reference evidence="1 2" key="1">
    <citation type="journal article" date="2020" name="Cell">
        <title>Large-Scale Comparative Analyses of Tick Genomes Elucidate Their Genetic Diversity and Vector Capacities.</title>
        <authorList>
            <consortium name="Tick Genome and Microbiome Consortium (TIGMIC)"/>
            <person name="Jia N."/>
            <person name="Wang J."/>
            <person name="Shi W."/>
            <person name="Du L."/>
            <person name="Sun Y."/>
            <person name="Zhan W."/>
            <person name="Jiang J.F."/>
            <person name="Wang Q."/>
            <person name="Zhang B."/>
            <person name="Ji P."/>
            <person name="Bell-Sakyi L."/>
            <person name="Cui X.M."/>
            <person name="Yuan T.T."/>
            <person name="Jiang B.G."/>
            <person name="Yang W.F."/>
            <person name="Lam T.T."/>
            <person name="Chang Q.C."/>
            <person name="Ding S.J."/>
            <person name="Wang X.J."/>
            <person name="Zhu J.G."/>
            <person name="Ruan X.D."/>
            <person name="Zhao L."/>
            <person name="Wei J.T."/>
            <person name="Ye R.Z."/>
            <person name="Que T.C."/>
            <person name="Du C.H."/>
            <person name="Zhou Y.H."/>
            <person name="Cheng J.X."/>
            <person name="Dai P.F."/>
            <person name="Guo W.B."/>
            <person name="Han X.H."/>
            <person name="Huang E.J."/>
            <person name="Li L.F."/>
            <person name="Wei W."/>
            <person name="Gao Y.C."/>
            <person name="Liu J.Z."/>
            <person name="Shao H.Z."/>
            <person name="Wang X."/>
            <person name="Wang C.C."/>
            <person name="Yang T.C."/>
            <person name="Huo Q.B."/>
            <person name="Li W."/>
            <person name="Chen H.Y."/>
            <person name="Chen S.E."/>
            <person name="Zhou L.G."/>
            <person name="Ni X.B."/>
            <person name="Tian J.H."/>
            <person name="Sheng Y."/>
            <person name="Liu T."/>
            <person name="Pan Y.S."/>
            <person name="Xia L.Y."/>
            <person name="Li J."/>
            <person name="Zhao F."/>
            <person name="Cao W.C."/>
        </authorList>
    </citation>
    <scope>NUCLEOTIDE SEQUENCE [LARGE SCALE GENOMIC DNA]</scope>
    <source>
        <strain evidence="1">Iper-2018</strain>
    </source>
</reference>
<dbReference type="EMBL" id="JABSTQ010008847">
    <property type="protein sequence ID" value="KAG0434002.1"/>
    <property type="molecule type" value="Genomic_DNA"/>
</dbReference>
<accession>A0AC60QK39</accession>
<protein>
    <submittedName>
        <fullName evidence="1">Uncharacterized protein</fullName>
    </submittedName>
</protein>
<evidence type="ECO:0000313" key="1">
    <source>
        <dbReference type="EMBL" id="KAG0434002.1"/>
    </source>
</evidence>
<name>A0AC60QK39_IXOPE</name>
<sequence>MNGKTAGNVLVSAGIVFTGASPTSVLRTLEHISIHMFTPRTSCSYQRGYLLPAISETGEARFAVESPARQLCAM</sequence>
<organism evidence="1 2">
    <name type="scientific">Ixodes persulcatus</name>
    <name type="common">Taiga tick</name>
    <dbReference type="NCBI Taxonomy" id="34615"/>
    <lineage>
        <taxon>Eukaryota</taxon>
        <taxon>Metazoa</taxon>
        <taxon>Ecdysozoa</taxon>
        <taxon>Arthropoda</taxon>
        <taxon>Chelicerata</taxon>
        <taxon>Arachnida</taxon>
        <taxon>Acari</taxon>
        <taxon>Parasitiformes</taxon>
        <taxon>Ixodida</taxon>
        <taxon>Ixodoidea</taxon>
        <taxon>Ixodidae</taxon>
        <taxon>Ixodinae</taxon>
        <taxon>Ixodes</taxon>
    </lineage>
</organism>